<accession>A0AAE1EDS5</accession>
<keyword evidence="1" id="KW-1015">Disulfide bond</keyword>
<reference evidence="3" key="1">
    <citation type="journal article" date="2023" name="G3 (Bethesda)">
        <title>A reference genome for the long-term kleptoplast-retaining sea slug Elysia crispata morphotype clarki.</title>
        <authorList>
            <person name="Eastman K.E."/>
            <person name="Pendleton A.L."/>
            <person name="Shaikh M.A."/>
            <person name="Suttiyut T."/>
            <person name="Ogas R."/>
            <person name="Tomko P."/>
            <person name="Gavelis G."/>
            <person name="Widhalm J.R."/>
            <person name="Wisecaver J.H."/>
        </authorList>
    </citation>
    <scope>NUCLEOTIDE SEQUENCE</scope>
    <source>
        <strain evidence="3">ECLA1</strain>
    </source>
</reference>
<dbReference type="InterPro" id="IPR013162">
    <property type="entry name" value="CD80_C2-set"/>
</dbReference>
<dbReference type="AlphaFoldDB" id="A0AAE1EDS5"/>
<comment type="caution">
    <text evidence="3">The sequence shown here is derived from an EMBL/GenBank/DDBJ whole genome shotgun (WGS) entry which is preliminary data.</text>
</comment>
<keyword evidence="4" id="KW-1185">Reference proteome</keyword>
<protein>
    <recommendedName>
        <fullName evidence="2">CD80-like immunoglobulin C2-set domain-containing protein</fullName>
    </recommendedName>
</protein>
<dbReference type="Pfam" id="PF08205">
    <property type="entry name" value="C2-set_2"/>
    <property type="match status" value="1"/>
</dbReference>
<organism evidence="3 4">
    <name type="scientific">Elysia crispata</name>
    <name type="common">lettuce slug</name>
    <dbReference type="NCBI Taxonomy" id="231223"/>
    <lineage>
        <taxon>Eukaryota</taxon>
        <taxon>Metazoa</taxon>
        <taxon>Spiralia</taxon>
        <taxon>Lophotrochozoa</taxon>
        <taxon>Mollusca</taxon>
        <taxon>Gastropoda</taxon>
        <taxon>Heterobranchia</taxon>
        <taxon>Euthyneura</taxon>
        <taxon>Panpulmonata</taxon>
        <taxon>Sacoglossa</taxon>
        <taxon>Placobranchoidea</taxon>
        <taxon>Plakobranchidae</taxon>
        <taxon>Elysia</taxon>
    </lineage>
</organism>
<feature type="domain" description="CD80-like immunoglobulin C2-set" evidence="2">
    <location>
        <begin position="17"/>
        <end position="85"/>
    </location>
</feature>
<dbReference type="EMBL" id="JAWDGP010000175">
    <property type="protein sequence ID" value="KAK3803222.1"/>
    <property type="molecule type" value="Genomic_DNA"/>
</dbReference>
<evidence type="ECO:0000256" key="1">
    <source>
        <dbReference type="ARBA" id="ARBA00023157"/>
    </source>
</evidence>
<evidence type="ECO:0000313" key="4">
    <source>
        <dbReference type="Proteomes" id="UP001283361"/>
    </source>
</evidence>
<gene>
    <name evidence="3" type="ORF">RRG08_013805</name>
</gene>
<sequence length="141" mass="15682">MEVQFHLPPNYLYLNSSLLATCVGLNSGARLAWLLRAPGKPVDFLHGAVKAEPHDKNIGYRLVSKLNITVSRDHNNAQLVCETFTAATNKVLRVFTLVSVELSPEDEISVLQFSTTLRSCPQRMRSRCYSSRLHCGAVPRG</sequence>
<proteinExistence type="predicted"/>
<evidence type="ECO:0000313" key="3">
    <source>
        <dbReference type="EMBL" id="KAK3803222.1"/>
    </source>
</evidence>
<name>A0AAE1EDS5_9GAST</name>
<dbReference type="Proteomes" id="UP001283361">
    <property type="component" value="Unassembled WGS sequence"/>
</dbReference>
<evidence type="ECO:0000259" key="2">
    <source>
        <dbReference type="Pfam" id="PF08205"/>
    </source>
</evidence>